<sequence length="27" mass="3009">VAIGRLDLLISNKSMLFDNSYDGLPQE</sequence>
<gene>
    <name evidence="1" type="ORF">METZ01_LOCUS343058</name>
</gene>
<organism evidence="1">
    <name type="scientific">marine metagenome</name>
    <dbReference type="NCBI Taxonomy" id="408172"/>
    <lineage>
        <taxon>unclassified sequences</taxon>
        <taxon>metagenomes</taxon>
        <taxon>ecological metagenomes</taxon>
    </lineage>
</organism>
<feature type="non-terminal residue" evidence="1">
    <location>
        <position position="1"/>
    </location>
</feature>
<dbReference type="AlphaFoldDB" id="A0A382QXH5"/>
<accession>A0A382QXH5</accession>
<protein>
    <submittedName>
        <fullName evidence="1">Uncharacterized protein</fullName>
    </submittedName>
</protein>
<reference evidence="1" key="1">
    <citation type="submission" date="2018-05" db="EMBL/GenBank/DDBJ databases">
        <authorList>
            <person name="Lanie J.A."/>
            <person name="Ng W.-L."/>
            <person name="Kazmierczak K.M."/>
            <person name="Andrzejewski T.M."/>
            <person name="Davidsen T.M."/>
            <person name="Wayne K.J."/>
            <person name="Tettelin H."/>
            <person name="Glass J.I."/>
            <person name="Rusch D."/>
            <person name="Podicherti R."/>
            <person name="Tsui H.-C.T."/>
            <person name="Winkler M.E."/>
        </authorList>
    </citation>
    <scope>NUCLEOTIDE SEQUENCE</scope>
</reference>
<name>A0A382QXH5_9ZZZZ</name>
<evidence type="ECO:0000313" key="1">
    <source>
        <dbReference type="EMBL" id="SVC90204.1"/>
    </source>
</evidence>
<proteinExistence type="predicted"/>
<dbReference type="EMBL" id="UINC01117639">
    <property type="protein sequence ID" value="SVC90204.1"/>
    <property type="molecule type" value="Genomic_DNA"/>
</dbReference>
<feature type="non-terminal residue" evidence="1">
    <location>
        <position position="27"/>
    </location>
</feature>